<dbReference type="SMART" id="SM01381">
    <property type="entry name" value="7TM_GPCR_Srsx"/>
    <property type="match status" value="1"/>
</dbReference>
<evidence type="ECO:0000256" key="10">
    <source>
        <dbReference type="SAM" id="Phobius"/>
    </source>
</evidence>
<keyword evidence="3 10" id="KW-1133">Transmembrane helix</keyword>
<accession>A0A8B7YYF4</accession>
<keyword evidence="2 8" id="KW-0812">Transmembrane</keyword>
<sequence length="528" mass="58248">MNSLAPHQIMMIVMNCIALVLGAPGNILILRVYFGKPRKTSTHILIMGLALSDLVSLCFTFPLDVISWSREYQMEDKRAFCRVVGFCYHYFAQCSVLIMVAVAIDRYNAVCRPHQWKITAGRAQGVVVTCLLLSTVTSVGALFSYGIKTIETDAEKVYFESDSMTDRVNVTLCVRNVEDAFNKAMLVLHTIWFVLLFVVLTMAYLRIYLTIRKRVNAGVGVHEEGDTSRMRVVRPVIRFISHLTVVTNRSGSADSPSALQNDTESHGPVDDAAVHPELAIHSSNSPNTSAKASNETDVSCSPDEKTASLSGKNTNALARALLLAGDVPHRPVLPSTLQVEKTYPEAAASPKEDDNGPSALSPVKPLANLRTSTAWRKIVPSVVVAAENPQAGSVKRESTLDSDNSSNKTVTAPVAKVLQKRAAATAMNLKIQKTTTNMLLVAALTALLTWFPTIVIEVSIGDVHEWLIYEDDWLKILTCFMGWLFLFNFVTNPFVYSLMNSRFREDCGKSFRACKRGRKKAMHARGDK</sequence>
<keyword evidence="12" id="KW-1185">Reference proteome</keyword>
<dbReference type="RefSeq" id="XP_022098373.1">
    <property type="nucleotide sequence ID" value="XM_022242681.1"/>
</dbReference>
<feature type="compositionally biased region" description="Basic and acidic residues" evidence="9">
    <location>
        <begin position="263"/>
        <end position="274"/>
    </location>
</feature>
<evidence type="ECO:0000256" key="3">
    <source>
        <dbReference type="ARBA" id="ARBA00022989"/>
    </source>
</evidence>
<keyword evidence="5 10" id="KW-0472">Membrane</keyword>
<dbReference type="RefSeq" id="XP_022098374.1">
    <property type="nucleotide sequence ID" value="XM_022242682.1"/>
</dbReference>
<name>A0A8B7YYF4_ACAPL</name>
<dbReference type="PANTHER" id="PTHR24238:SF47">
    <property type="entry name" value="ECDYSTEROIDS_DOPAMINE RECEPTOR-RELATED"/>
    <property type="match status" value="1"/>
</dbReference>
<dbReference type="OMA" id="HYFAQCS"/>
<feature type="transmembrane region" description="Helical" evidence="10">
    <location>
        <begin position="83"/>
        <end position="104"/>
    </location>
</feature>
<keyword evidence="7 8" id="KW-0807">Transducer</keyword>
<dbReference type="GO" id="GO:0004930">
    <property type="term" value="F:G protein-coupled receptor activity"/>
    <property type="evidence" value="ECO:0007669"/>
    <property type="project" value="UniProtKB-KW"/>
</dbReference>
<dbReference type="GO" id="GO:0016020">
    <property type="term" value="C:membrane"/>
    <property type="evidence" value="ECO:0007669"/>
    <property type="project" value="UniProtKB-SubCell"/>
</dbReference>
<feature type="compositionally biased region" description="Polar residues" evidence="9">
    <location>
        <begin position="281"/>
        <end position="299"/>
    </location>
</feature>
<feature type="transmembrane region" description="Helical" evidence="10">
    <location>
        <begin position="184"/>
        <end position="205"/>
    </location>
</feature>
<feature type="compositionally biased region" description="Polar residues" evidence="9">
    <location>
        <begin position="249"/>
        <end position="262"/>
    </location>
</feature>
<dbReference type="SUPFAM" id="SSF81321">
    <property type="entry name" value="Family A G protein-coupled receptor-like"/>
    <property type="match status" value="1"/>
</dbReference>
<keyword evidence="6 8" id="KW-0675">Receptor</keyword>
<dbReference type="OrthoDB" id="5969463at2759"/>
<evidence type="ECO:0000313" key="12">
    <source>
        <dbReference type="Proteomes" id="UP000694845"/>
    </source>
</evidence>
<evidence type="ECO:0000256" key="2">
    <source>
        <dbReference type="ARBA" id="ARBA00022692"/>
    </source>
</evidence>
<organism evidence="12 13">
    <name type="scientific">Acanthaster planci</name>
    <name type="common">Crown-of-thorns starfish</name>
    <dbReference type="NCBI Taxonomy" id="133434"/>
    <lineage>
        <taxon>Eukaryota</taxon>
        <taxon>Metazoa</taxon>
        <taxon>Echinodermata</taxon>
        <taxon>Eleutherozoa</taxon>
        <taxon>Asterozoa</taxon>
        <taxon>Asteroidea</taxon>
        <taxon>Valvatacea</taxon>
        <taxon>Valvatida</taxon>
        <taxon>Acanthasteridae</taxon>
        <taxon>Acanthaster</taxon>
    </lineage>
</organism>
<reference evidence="13 14" key="1">
    <citation type="submission" date="2025-04" db="UniProtKB">
        <authorList>
            <consortium name="RefSeq"/>
        </authorList>
    </citation>
    <scope>IDENTIFICATION</scope>
</reference>
<evidence type="ECO:0000256" key="9">
    <source>
        <dbReference type="SAM" id="MobiDB-lite"/>
    </source>
</evidence>
<keyword evidence="4 8" id="KW-0297">G-protein coupled receptor</keyword>
<evidence type="ECO:0000256" key="1">
    <source>
        <dbReference type="ARBA" id="ARBA00004141"/>
    </source>
</evidence>
<feature type="domain" description="G-protein coupled receptors family 1 profile" evidence="11">
    <location>
        <begin position="25"/>
        <end position="496"/>
    </location>
</feature>
<evidence type="ECO:0000256" key="7">
    <source>
        <dbReference type="ARBA" id="ARBA00023224"/>
    </source>
</evidence>
<evidence type="ECO:0000256" key="8">
    <source>
        <dbReference type="RuleBase" id="RU000688"/>
    </source>
</evidence>
<dbReference type="InterPro" id="IPR000276">
    <property type="entry name" value="GPCR_Rhodpsn"/>
</dbReference>
<evidence type="ECO:0000256" key="6">
    <source>
        <dbReference type="ARBA" id="ARBA00023170"/>
    </source>
</evidence>
<proteinExistence type="inferred from homology"/>
<comment type="subcellular location">
    <subcellularLocation>
        <location evidence="1">Membrane</location>
        <topology evidence="1">Multi-pass membrane protein</topology>
    </subcellularLocation>
</comment>
<dbReference type="CDD" id="cd00637">
    <property type="entry name" value="7tm_classA_rhodopsin-like"/>
    <property type="match status" value="1"/>
</dbReference>
<evidence type="ECO:0000259" key="11">
    <source>
        <dbReference type="PROSITE" id="PS50262"/>
    </source>
</evidence>
<dbReference type="AlphaFoldDB" id="A0A8B7YYF4"/>
<feature type="region of interest" description="Disordered" evidence="9">
    <location>
        <begin position="249"/>
        <end position="311"/>
    </location>
</feature>
<feature type="transmembrane region" description="Helical" evidence="10">
    <location>
        <begin position="439"/>
        <end position="461"/>
    </location>
</feature>
<dbReference type="PANTHER" id="PTHR24238">
    <property type="entry name" value="G-PROTEIN COUPLED RECEPTOR"/>
    <property type="match status" value="1"/>
</dbReference>
<dbReference type="PRINTS" id="PR00237">
    <property type="entry name" value="GPCRRHODOPSN"/>
</dbReference>
<dbReference type="InterPro" id="IPR017452">
    <property type="entry name" value="GPCR_Rhodpsn_7TM"/>
</dbReference>
<dbReference type="Pfam" id="PF00001">
    <property type="entry name" value="7tm_1"/>
    <property type="match status" value="1"/>
</dbReference>
<dbReference type="Proteomes" id="UP000694845">
    <property type="component" value="Unplaced"/>
</dbReference>
<dbReference type="Gene3D" id="1.20.1070.10">
    <property type="entry name" value="Rhodopsin 7-helix transmembrane proteins"/>
    <property type="match status" value="2"/>
</dbReference>
<evidence type="ECO:0000313" key="13">
    <source>
        <dbReference type="RefSeq" id="XP_022098373.1"/>
    </source>
</evidence>
<dbReference type="PROSITE" id="PS50262">
    <property type="entry name" value="G_PROTEIN_RECEP_F1_2"/>
    <property type="match status" value="1"/>
</dbReference>
<feature type="transmembrane region" description="Helical" evidence="10">
    <location>
        <begin position="12"/>
        <end position="32"/>
    </location>
</feature>
<protein>
    <submittedName>
        <fullName evidence="13 14">Uncharacterized protein LOC110983428</fullName>
    </submittedName>
</protein>
<dbReference type="PROSITE" id="PS00237">
    <property type="entry name" value="G_PROTEIN_RECEP_F1_1"/>
    <property type="match status" value="1"/>
</dbReference>
<comment type="similarity">
    <text evidence="8">Belongs to the G-protein coupled receptor 1 family.</text>
</comment>
<feature type="transmembrane region" description="Helical" evidence="10">
    <location>
        <begin position="44"/>
        <end position="63"/>
    </location>
</feature>
<dbReference type="KEGG" id="aplc:110983428"/>
<feature type="transmembrane region" description="Helical" evidence="10">
    <location>
        <begin position="125"/>
        <end position="147"/>
    </location>
</feature>
<evidence type="ECO:0000256" key="4">
    <source>
        <dbReference type="ARBA" id="ARBA00023040"/>
    </source>
</evidence>
<feature type="transmembrane region" description="Helical" evidence="10">
    <location>
        <begin position="473"/>
        <end position="495"/>
    </location>
</feature>
<dbReference type="GeneID" id="110983428"/>
<gene>
    <name evidence="13 14" type="primary">LOC110983428</name>
</gene>
<evidence type="ECO:0000313" key="14">
    <source>
        <dbReference type="RefSeq" id="XP_022098374.1"/>
    </source>
</evidence>
<evidence type="ECO:0000256" key="5">
    <source>
        <dbReference type="ARBA" id="ARBA00023136"/>
    </source>
</evidence>